<sequence length="100" mass="11751">MRAVLNAWLRRWAEASLRTELHQAQEKVIRQQNISERLLAESQRQAHVNKQKIANITRSHRKNVAHSEALIKALRDRMSPDLFLAITEHVHAMENRELNK</sequence>
<evidence type="ECO:0000313" key="2">
    <source>
        <dbReference type="Proteomes" id="UP000323425"/>
    </source>
</evidence>
<dbReference type="RefSeq" id="WP_150294880.1">
    <property type="nucleotide sequence ID" value="NZ_VTFH01000001.1"/>
</dbReference>
<protein>
    <submittedName>
        <fullName evidence="1">Uncharacterized protein</fullName>
    </submittedName>
</protein>
<gene>
    <name evidence="1" type="ORF">FX985_03325</name>
</gene>
<reference evidence="1 2" key="1">
    <citation type="journal article" date="2018" name="Plant Biotechnol. Rep.">
        <title>Diversity and antifungal activity of endophytic bacteria associated with Panax ginseng seedlings.</title>
        <authorList>
            <person name="Park J.M."/>
            <person name="Hong C.E."/>
            <person name="Jo S.H."/>
        </authorList>
    </citation>
    <scope>NUCLEOTIDE SEQUENCE [LARGE SCALE GENOMIC DNA]</scope>
    <source>
        <strain evidence="1 2">PgKB38</strain>
    </source>
</reference>
<dbReference type="Proteomes" id="UP000323425">
    <property type="component" value="Unassembled WGS sequence"/>
</dbReference>
<comment type="caution">
    <text evidence="1">The sequence shown here is derived from an EMBL/GenBank/DDBJ whole genome shotgun (WGS) entry which is preliminary data.</text>
</comment>
<accession>A0A5M9J3P4</accession>
<organism evidence="1 2">
    <name type="scientific">Pseudomonas extremaustralis</name>
    <dbReference type="NCBI Taxonomy" id="359110"/>
    <lineage>
        <taxon>Bacteria</taxon>
        <taxon>Pseudomonadati</taxon>
        <taxon>Pseudomonadota</taxon>
        <taxon>Gammaproteobacteria</taxon>
        <taxon>Pseudomonadales</taxon>
        <taxon>Pseudomonadaceae</taxon>
        <taxon>Pseudomonas</taxon>
    </lineage>
</organism>
<evidence type="ECO:0000313" key="1">
    <source>
        <dbReference type="EMBL" id="KAA8563257.1"/>
    </source>
</evidence>
<name>A0A5M9J3P4_9PSED</name>
<proteinExistence type="predicted"/>
<dbReference type="EMBL" id="VTFH01000001">
    <property type="protein sequence ID" value="KAA8563257.1"/>
    <property type="molecule type" value="Genomic_DNA"/>
</dbReference>
<dbReference type="AlphaFoldDB" id="A0A5M9J3P4"/>